<comment type="caution">
    <text evidence="1">The sequence shown here is derived from an EMBL/GenBank/DDBJ whole genome shotgun (WGS) entry which is preliminary data.</text>
</comment>
<keyword evidence="2" id="KW-1185">Reference proteome</keyword>
<proteinExistence type="predicted"/>
<reference evidence="2" key="1">
    <citation type="journal article" date="2019" name="Int. J. Syst. Evol. Microbiol.">
        <title>The Global Catalogue of Microorganisms (GCM) 10K type strain sequencing project: providing services to taxonomists for standard genome sequencing and annotation.</title>
        <authorList>
            <consortium name="The Broad Institute Genomics Platform"/>
            <consortium name="The Broad Institute Genome Sequencing Center for Infectious Disease"/>
            <person name="Wu L."/>
            <person name="Ma J."/>
        </authorList>
    </citation>
    <scope>NUCLEOTIDE SEQUENCE [LARGE SCALE GENOMIC DNA]</scope>
    <source>
        <strain evidence="2">WYCCWR 12678</strain>
    </source>
</reference>
<dbReference type="InterPro" id="IPR058600">
    <property type="entry name" value="YhjD-like"/>
</dbReference>
<evidence type="ECO:0008006" key="3">
    <source>
        <dbReference type="Google" id="ProtNLM"/>
    </source>
</evidence>
<dbReference type="Pfam" id="PF26325">
    <property type="entry name" value="YhjD"/>
    <property type="match status" value="1"/>
</dbReference>
<protein>
    <recommendedName>
        <fullName evidence="3">DUF4258 domain-containing protein</fullName>
    </recommendedName>
</protein>
<accession>A0ABV9PYW3</accession>
<sequence>MRVTAVIRKILELEIFEQQISQQMRGLKQQLRQKDISILERHNRPLDIWIQYRWNGRVHEVVFMRSMLDAEMQGLLRRWVGEER</sequence>
<gene>
    <name evidence="1" type="ORF">ACFO8Q_04860</name>
</gene>
<evidence type="ECO:0000313" key="1">
    <source>
        <dbReference type="EMBL" id="MFC4766704.1"/>
    </source>
</evidence>
<dbReference type="EMBL" id="JBHSHC010000028">
    <property type="protein sequence ID" value="MFC4766704.1"/>
    <property type="molecule type" value="Genomic_DNA"/>
</dbReference>
<organism evidence="1 2">
    <name type="scientific">Effusibacillus consociatus</name>
    <dbReference type="NCBI Taxonomy" id="1117041"/>
    <lineage>
        <taxon>Bacteria</taxon>
        <taxon>Bacillati</taxon>
        <taxon>Bacillota</taxon>
        <taxon>Bacilli</taxon>
        <taxon>Bacillales</taxon>
        <taxon>Alicyclobacillaceae</taxon>
        <taxon>Effusibacillus</taxon>
    </lineage>
</organism>
<dbReference type="Proteomes" id="UP001596002">
    <property type="component" value="Unassembled WGS sequence"/>
</dbReference>
<dbReference type="RefSeq" id="WP_380024598.1">
    <property type="nucleotide sequence ID" value="NZ_JBHSHC010000028.1"/>
</dbReference>
<name>A0ABV9PYW3_9BACL</name>
<evidence type="ECO:0000313" key="2">
    <source>
        <dbReference type="Proteomes" id="UP001596002"/>
    </source>
</evidence>